<evidence type="ECO:0000313" key="2">
    <source>
        <dbReference type="Proteomes" id="UP000799771"/>
    </source>
</evidence>
<organism evidence="1 2">
    <name type="scientific">Dothidotthia symphoricarpi CBS 119687</name>
    <dbReference type="NCBI Taxonomy" id="1392245"/>
    <lineage>
        <taxon>Eukaryota</taxon>
        <taxon>Fungi</taxon>
        <taxon>Dikarya</taxon>
        <taxon>Ascomycota</taxon>
        <taxon>Pezizomycotina</taxon>
        <taxon>Dothideomycetes</taxon>
        <taxon>Pleosporomycetidae</taxon>
        <taxon>Pleosporales</taxon>
        <taxon>Dothidotthiaceae</taxon>
        <taxon>Dothidotthia</taxon>
    </lineage>
</organism>
<reference evidence="1" key="1">
    <citation type="journal article" date="2020" name="Stud. Mycol.">
        <title>101 Dothideomycetes genomes: a test case for predicting lifestyles and emergence of pathogens.</title>
        <authorList>
            <person name="Haridas S."/>
            <person name="Albert R."/>
            <person name="Binder M."/>
            <person name="Bloem J."/>
            <person name="Labutti K."/>
            <person name="Salamov A."/>
            <person name="Andreopoulos B."/>
            <person name="Baker S."/>
            <person name="Barry K."/>
            <person name="Bills G."/>
            <person name="Bluhm B."/>
            <person name="Cannon C."/>
            <person name="Castanera R."/>
            <person name="Culley D."/>
            <person name="Daum C."/>
            <person name="Ezra D."/>
            <person name="Gonzalez J."/>
            <person name="Henrissat B."/>
            <person name="Kuo A."/>
            <person name="Liang C."/>
            <person name="Lipzen A."/>
            <person name="Lutzoni F."/>
            <person name="Magnuson J."/>
            <person name="Mondo S."/>
            <person name="Nolan M."/>
            <person name="Ohm R."/>
            <person name="Pangilinan J."/>
            <person name="Park H.-J."/>
            <person name="Ramirez L."/>
            <person name="Alfaro M."/>
            <person name="Sun H."/>
            <person name="Tritt A."/>
            <person name="Yoshinaga Y."/>
            <person name="Zwiers L.-H."/>
            <person name="Turgeon B."/>
            <person name="Goodwin S."/>
            <person name="Spatafora J."/>
            <person name="Crous P."/>
            <person name="Grigoriev I."/>
        </authorList>
    </citation>
    <scope>NUCLEOTIDE SEQUENCE</scope>
    <source>
        <strain evidence="1">CBS 119687</strain>
    </source>
</reference>
<dbReference type="Proteomes" id="UP000799771">
    <property type="component" value="Unassembled WGS sequence"/>
</dbReference>
<protein>
    <submittedName>
        <fullName evidence="1">Uncharacterized protein</fullName>
    </submittedName>
</protein>
<accession>A0A6A5ZW85</accession>
<dbReference type="OrthoDB" id="542013at2759"/>
<dbReference type="AlphaFoldDB" id="A0A6A5ZW85"/>
<keyword evidence="2" id="KW-1185">Reference proteome</keyword>
<name>A0A6A5ZW85_9PLEO</name>
<proteinExistence type="predicted"/>
<dbReference type="EMBL" id="ML977521">
    <property type="protein sequence ID" value="KAF2123850.1"/>
    <property type="molecule type" value="Genomic_DNA"/>
</dbReference>
<dbReference type="GeneID" id="54411418"/>
<evidence type="ECO:0000313" key="1">
    <source>
        <dbReference type="EMBL" id="KAF2123850.1"/>
    </source>
</evidence>
<gene>
    <name evidence="1" type="ORF">P153DRAFT_390899</name>
</gene>
<dbReference type="RefSeq" id="XP_033518244.1">
    <property type="nucleotide sequence ID" value="XM_033670986.1"/>
</dbReference>
<sequence length="101" mass="10991">MTKSTTEKTGYEAASQVNVLSTLFFAMLVLPTLKHNAAKCSFADKYITPADAEIKVGQTLVEVPWYLAMPTKLMQVFVGRTVEQGGRELVSATLLGKIGHT</sequence>